<feature type="transmembrane region" description="Helical" evidence="8">
    <location>
        <begin position="322"/>
        <end position="350"/>
    </location>
</feature>
<dbReference type="EMBL" id="JAXAFJ010000001">
    <property type="protein sequence ID" value="MDX6804838.1"/>
    <property type="molecule type" value="Genomic_DNA"/>
</dbReference>
<feature type="domain" description="ABC transmembrane type-1" evidence="9">
    <location>
        <begin position="381"/>
        <end position="568"/>
    </location>
</feature>
<name>A0ABU4RKU8_9HYPH</name>
<dbReference type="PROSITE" id="PS50928">
    <property type="entry name" value="ABC_TM1"/>
    <property type="match status" value="2"/>
</dbReference>
<keyword evidence="5 8" id="KW-0812">Transmembrane</keyword>
<feature type="domain" description="ABC transmembrane type-1" evidence="9">
    <location>
        <begin position="86"/>
        <end position="295"/>
    </location>
</feature>
<keyword evidence="6 8" id="KW-1133">Transmembrane helix</keyword>
<feature type="transmembrane region" description="Helical" evidence="8">
    <location>
        <begin position="493"/>
        <end position="516"/>
    </location>
</feature>
<dbReference type="CDD" id="cd06261">
    <property type="entry name" value="TM_PBP2"/>
    <property type="match status" value="2"/>
</dbReference>
<evidence type="ECO:0000256" key="6">
    <source>
        <dbReference type="ARBA" id="ARBA00022989"/>
    </source>
</evidence>
<evidence type="ECO:0000256" key="5">
    <source>
        <dbReference type="ARBA" id="ARBA00022692"/>
    </source>
</evidence>
<feature type="transmembrane region" description="Helical" evidence="8">
    <location>
        <begin position="385"/>
        <end position="407"/>
    </location>
</feature>
<feature type="transmembrane region" description="Helical" evidence="8">
    <location>
        <begin position="122"/>
        <end position="144"/>
    </location>
</feature>
<evidence type="ECO:0000256" key="2">
    <source>
        <dbReference type="ARBA" id="ARBA00007069"/>
    </source>
</evidence>
<feature type="transmembrane region" description="Helical" evidence="8">
    <location>
        <begin position="419"/>
        <end position="440"/>
    </location>
</feature>
<keyword evidence="3 8" id="KW-0813">Transport</keyword>
<dbReference type="Gene3D" id="1.10.3720.10">
    <property type="entry name" value="MetI-like"/>
    <property type="match status" value="2"/>
</dbReference>
<dbReference type="Pfam" id="PF00528">
    <property type="entry name" value="BPD_transp_1"/>
    <property type="match status" value="2"/>
</dbReference>
<sequence>MPASSVTETLPASALGSPAHPAWLSRLGLKPSTGILLLWLVLIVLVPNLLLIGTSFLKTKSGFLAFDPSFDNYLRLWKSTGFWVLLERTLRLSFLSCVAGALVAYPLAFYVGRVVRRHKPFLVLLIVLPLWISLLMRVFAWRLILGQSGVLNNFLVSSGLLDKPSEAFLYTSSSVILVFAYISIPFIFISTLSAFEKIPQSLLEASKDSGASAFQTFRFVVWPLTRRSLAIGFSLAFLVTVGDYVTPAMVGGVDGTTIGVLIASQFGMANNWPYGAAVAIVLILSVGSVLAVVLVLCPSRGILLGDEGVRVMAPPQTPGARVGALFSGVGFTAAILFLYAPLALIFLFSLNDSTLQTFPMQGFSTRWYSELVQNEGLLTAARRSLVVAFFVVTFSTVVGTGFALALHYSRLSCSRLVEVALALPLATPGVVLGVVMVLGTEWLSIPSGLVRTVIGQSSFVMPVTLMLVLARLRRLDPTLVEASLDAGATRLQTFAYVLLPLIRGSITGGALLGLTLSADDVMVTLFLAGPSQTLPIWVLNQMRFGFTPTVNAVFVVLAVACVLLVLVATRTSKPSSIGAR</sequence>
<comment type="similarity">
    <text evidence="2">Belongs to the binding-protein-dependent transport system permease family. CysTW subfamily.</text>
</comment>
<proteinExistence type="inferred from homology"/>
<organism evidence="10 11">
    <name type="scientific">Terrihabitans rhizophilus</name>
    <dbReference type="NCBI Taxonomy" id="3092662"/>
    <lineage>
        <taxon>Bacteria</taxon>
        <taxon>Pseudomonadati</taxon>
        <taxon>Pseudomonadota</taxon>
        <taxon>Alphaproteobacteria</taxon>
        <taxon>Hyphomicrobiales</taxon>
        <taxon>Terrihabitans</taxon>
    </lineage>
</organism>
<comment type="caution">
    <text evidence="10">The sequence shown here is derived from an EMBL/GenBank/DDBJ whole genome shotgun (WGS) entry which is preliminary data.</text>
</comment>
<evidence type="ECO:0000256" key="3">
    <source>
        <dbReference type="ARBA" id="ARBA00022448"/>
    </source>
</evidence>
<dbReference type="InterPro" id="IPR035906">
    <property type="entry name" value="MetI-like_sf"/>
</dbReference>
<evidence type="ECO:0000256" key="1">
    <source>
        <dbReference type="ARBA" id="ARBA00004651"/>
    </source>
</evidence>
<evidence type="ECO:0000256" key="7">
    <source>
        <dbReference type="ARBA" id="ARBA00023136"/>
    </source>
</evidence>
<dbReference type="Proteomes" id="UP001274321">
    <property type="component" value="Unassembled WGS sequence"/>
</dbReference>
<feature type="transmembrane region" description="Helical" evidence="8">
    <location>
        <begin position="35"/>
        <end position="57"/>
    </location>
</feature>
<evidence type="ECO:0000313" key="11">
    <source>
        <dbReference type="Proteomes" id="UP001274321"/>
    </source>
</evidence>
<keyword evidence="7 8" id="KW-0472">Membrane</keyword>
<feature type="transmembrane region" description="Helical" evidence="8">
    <location>
        <begin position="549"/>
        <end position="568"/>
    </location>
</feature>
<dbReference type="PANTHER" id="PTHR42929">
    <property type="entry name" value="INNER MEMBRANE ABC TRANSPORTER PERMEASE PROTEIN YDCU-RELATED-RELATED"/>
    <property type="match status" value="1"/>
</dbReference>
<feature type="transmembrane region" description="Helical" evidence="8">
    <location>
        <begin position="274"/>
        <end position="297"/>
    </location>
</feature>
<keyword evidence="11" id="KW-1185">Reference proteome</keyword>
<evidence type="ECO:0000256" key="4">
    <source>
        <dbReference type="ARBA" id="ARBA00022475"/>
    </source>
</evidence>
<dbReference type="SUPFAM" id="SSF161098">
    <property type="entry name" value="MetI-like"/>
    <property type="match status" value="2"/>
</dbReference>
<feature type="transmembrane region" description="Helical" evidence="8">
    <location>
        <begin position="92"/>
        <end position="110"/>
    </location>
</feature>
<evidence type="ECO:0000259" key="9">
    <source>
        <dbReference type="PROSITE" id="PS50928"/>
    </source>
</evidence>
<evidence type="ECO:0000313" key="10">
    <source>
        <dbReference type="EMBL" id="MDX6804838.1"/>
    </source>
</evidence>
<feature type="transmembrane region" description="Helical" evidence="8">
    <location>
        <begin position="452"/>
        <end position="472"/>
    </location>
</feature>
<feature type="transmembrane region" description="Helical" evidence="8">
    <location>
        <begin position="167"/>
        <end position="189"/>
    </location>
</feature>
<evidence type="ECO:0000256" key="8">
    <source>
        <dbReference type="RuleBase" id="RU363032"/>
    </source>
</evidence>
<dbReference type="PANTHER" id="PTHR42929:SF1">
    <property type="entry name" value="INNER MEMBRANE ABC TRANSPORTER PERMEASE PROTEIN YDCU-RELATED"/>
    <property type="match status" value="1"/>
</dbReference>
<feature type="transmembrane region" description="Helical" evidence="8">
    <location>
        <begin position="228"/>
        <end position="246"/>
    </location>
</feature>
<keyword evidence="4" id="KW-1003">Cell membrane</keyword>
<gene>
    <name evidence="10" type="ORF">SCD90_02065</name>
</gene>
<reference evidence="10 11" key="1">
    <citation type="submission" date="2023-11" db="EMBL/GenBank/DDBJ databases">
        <authorList>
            <person name="Bao R."/>
        </authorList>
    </citation>
    <scope>NUCLEOTIDE SEQUENCE [LARGE SCALE GENOMIC DNA]</scope>
    <source>
        <strain evidence="10 11">PJ23</strain>
    </source>
</reference>
<accession>A0ABU4RKU8</accession>
<dbReference type="InterPro" id="IPR000515">
    <property type="entry name" value="MetI-like"/>
</dbReference>
<comment type="subcellular location">
    <subcellularLocation>
        <location evidence="1 8">Cell membrane</location>
        <topology evidence="1 8">Multi-pass membrane protein</topology>
    </subcellularLocation>
</comment>
<dbReference type="RefSeq" id="WP_319842953.1">
    <property type="nucleotide sequence ID" value="NZ_JAXAFJ010000001.1"/>
</dbReference>
<protein>
    <submittedName>
        <fullName evidence="10">ABC transporter permease subunit</fullName>
    </submittedName>
</protein>